<sequence>MCCATRHQKYYLELQGPSSELTARCWREVLTLELPQPDTGDPALNRQLIALFYVRPFGEPPPTTAWQELGLAAISPAPMSHWEEAAATAKAEADTSSNDGGLLCARVTVSALFDLESIWLFRRRHNSPGLAYSGVMGDKVTELHFTITPPQPERRESKGGNVPSESQVVDRNGQPMAFEFLQESQPGLGLAHMTHGPESGSSLERRHGFVGQRSPHFVEVSAVTKEPDGQTPNQIKVSNA</sequence>
<dbReference type="GeneID" id="14922109"/>
<reference evidence="2 3" key="1">
    <citation type="journal article" date="2013" name="Genome Biol.">
        <title>Genome of Acanthamoeba castellanii highlights extensive lateral gene transfer and early evolution of tyrosine kinase signaling.</title>
        <authorList>
            <person name="Clarke M."/>
            <person name="Lohan A.J."/>
            <person name="Liu B."/>
            <person name="Lagkouvardos I."/>
            <person name="Roy S."/>
            <person name="Zafar N."/>
            <person name="Bertelli C."/>
            <person name="Schilde C."/>
            <person name="Kianianmomeni A."/>
            <person name="Burglin T.R."/>
            <person name="Frech C."/>
            <person name="Turcotte B."/>
            <person name="Kopec K.O."/>
            <person name="Synnott J.M."/>
            <person name="Choo C."/>
            <person name="Paponov I."/>
            <person name="Finkler A."/>
            <person name="Soon Heng Tan C."/>
            <person name="Hutchins A.P."/>
            <person name="Weinmeier T."/>
            <person name="Rattei T."/>
            <person name="Chu J.S."/>
            <person name="Gimenez G."/>
            <person name="Irimia M."/>
            <person name="Rigden D.J."/>
            <person name="Fitzpatrick D.A."/>
            <person name="Lorenzo-Morales J."/>
            <person name="Bateman A."/>
            <person name="Chiu C.H."/>
            <person name="Tang P."/>
            <person name="Hegemann P."/>
            <person name="Fromm H."/>
            <person name="Raoult D."/>
            <person name="Greub G."/>
            <person name="Miranda-Saavedra D."/>
            <person name="Chen N."/>
            <person name="Nash P."/>
            <person name="Ginger M.L."/>
            <person name="Horn M."/>
            <person name="Schaap P."/>
            <person name="Caler L."/>
            <person name="Loftus B."/>
        </authorList>
    </citation>
    <scope>NUCLEOTIDE SEQUENCE [LARGE SCALE GENOMIC DNA]</scope>
    <source>
        <strain evidence="2 3">Neff</strain>
    </source>
</reference>
<dbReference type="KEGG" id="acan:ACA1_355730"/>
<evidence type="ECO:0000313" key="3">
    <source>
        <dbReference type="Proteomes" id="UP000011083"/>
    </source>
</evidence>
<evidence type="ECO:0000313" key="2">
    <source>
        <dbReference type="EMBL" id="ELR21227.1"/>
    </source>
</evidence>
<gene>
    <name evidence="2" type="ORF">ACA1_355730</name>
</gene>
<name>L8H7L4_ACACF</name>
<feature type="region of interest" description="Disordered" evidence="1">
    <location>
        <begin position="149"/>
        <end position="168"/>
    </location>
</feature>
<protein>
    <submittedName>
        <fullName evidence="2">Uncharacterized protein</fullName>
    </submittedName>
</protein>
<dbReference type="EMBL" id="KB007907">
    <property type="protein sequence ID" value="ELR21227.1"/>
    <property type="molecule type" value="Genomic_DNA"/>
</dbReference>
<accession>L8H7L4</accession>
<dbReference type="RefSeq" id="XP_004345353.1">
    <property type="nucleotide sequence ID" value="XM_004345303.1"/>
</dbReference>
<organism evidence="2 3">
    <name type="scientific">Acanthamoeba castellanii (strain ATCC 30010 / Neff)</name>
    <dbReference type="NCBI Taxonomy" id="1257118"/>
    <lineage>
        <taxon>Eukaryota</taxon>
        <taxon>Amoebozoa</taxon>
        <taxon>Discosea</taxon>
        <taxon>Longamoebia</taxon>
        <taxon>Centramoebida</taxon>
        <taxon>Acanthamoebidae</taxon>
        <taxon>Acanthamoeba</taxon>
    </lineage>
</organism>
<keyword evidence="3" id="KW-1185">Reference proteome</keyword>
<evidence type="ECO:0000256" key="1">
    <source>
        <dbReference type="SAM" id="MobiDB-lite"/>
    </source>
</evidence>
<dbReference type="VEuPathDB" id="AmoebaDB:ACA1_355730"/>
<dbReference type="Proteomes" id="UP000011083">
    <property type="component" value="Unassembled WGS sequence"/>
</dbReference>
<dbReference type="AlphaFoldDB" id="L8H7L4"/>
<proteinExistence type="predicted"/>